<gene>
    <name evidence="2" type="ORF">DKX38_026955</name>
</gene>
<evidence type="ECO:0000313" key="3">
    <source>
        <dbReference type="Proteomes" id="UP000326939"/>
    </source>
</evidence>
<dbReference type="InterPro" id="IPR053951">
    <property type="entry name" value="K_trans_N"/>
</dbReference>
<evidence type="ECO:0000313" key="2">
    <source>
        <dbReference type="EMBL" id="KAB5516307.1"/>
    </source>
</evidence>
<dbReference type="Pfam" id="PF02705">
    <property type="entry name" value="K_trans"/>
    <property type="match status" value="1"/>
</dbReference>
<sequence>MAVCPKFSVSDSSWEIPVQEYGRALFESNNGSNNTTFPLLSLNAYQTIASTTVVFPCLLFAYSGQAAYLMKNTCHVVDAFYSSIPGYSSNVLGHTFIFLHRDCSRHSDAGDHIAYDFSHAITMALPLDSCPDIHGFITGLLNDVEIPERDLLLLLVLKESFSREDCCKGNFIGKKFIILLVKQWGLRPSLSARPYHVL</sequence>
<comment type="caution">
    <text evidence="2">The sequence shown here is derived from an EMBL/GenBank/DDBJ whole genome shotgun (WGS) entry which is preliminary data.</text>
</comment>
<keyword evidence="3" id="KW-1185">Reference proteome</keyword>
<dbReference type="Proteomes" id="UP000326939">
    <property type="component" value="Chromosome 17"/>
</dbReference>
<protein>
    <recommendedName>
        <fullName evidence="1">K+ potassium transporter integral membrane domain-containing protein</fullName>
    </recommendedName>
</protein>
<organism evidence="2 3">
    <name type="scientific">Salix brachista</name>
    <dbReference type="NCBI Taxonomy" id="2182728"/>
    <lineage>
        <taxon>Eukaryota</taxon>
        <taxon>Viridiplantae</taxon>
        <taxon>Streptophyta</taxon>
        <taxon>Embryophyta</taxon>
        <taxon>Tracheophyta</taxon>
        <taxon>Spermatophyta</taxon>
        <taxon>Magnoliopsida</taxon>
        <taxon>eudicotyledons</taxon>
        <taxon>Gunneridae</taxon>
        <taxon>Pentapetalae</taxon>
        <taxon>rosids</taxon>
        <taxon>fabids</taxon>
        <taxon>Malpighiales</taxon>
        <taxon>Salicaceae</taxon>
        <taxon>Saliceae</taxon>
        <taxon>Salix</taxon>
    </lineage>
</organism>
<dbReference type="EMBL" id="VDCV01000017">
    <property type="protein sequence ID" value="KAB5516307.1"/>
    <property type="molecule type" value="Genomic_DNA"/>
</dbReference>
<name>A0A5N5JMM3_9ROSI</name>
<accession>A0A5N5JMM3</accession>
<dbReference type="AlphaFoldDB" id="A0A5N5JMM3"/>
<proteinExistence type="predicted"/>
<reference evidence="3" key="1">
    <citation type="journal article" date="2019" name="Gigascience">
        <title>De novo genome assembly of the endangered Acer yangbiense, a plant species with extremely small populations endemic to Yunnan Province, China.</title>
        <authorList>
            <person name="Yang J."/>
            <person name="Wariss H.M."/>
            <person name="Tao L."/>
            <person name="Zhang R."/>
            <person name="Yun Q."/>
            <person name="Hollingsworth P."/>
            <person name="Dao Z."/>
            <person name="Luo G."/>
            <person name="Guo H."/>
            <person name="Ma Y."/>
            <person name="Sun W."/>
        </authorList>
    </citation>
    <scope>NUCLEOTIDE SEQUENCE [LARGE SCALE GENOMIC DNA]</scope>
    <source>
        <strain evidence="3">cv. br00</strain>
    </source>
</reference>
<feature type="domain" description="K+ potassium transporter integral membrane" evidence="1">
    <location>
        <begin position="48"/>
        <end position="86"/>
    </location>
</feature>
<evidence type="ECO:0000259" key="1">
    <source>
        <dbReference type="Pfam" id="PF02705"/>
    </source>
</evidence>